<name>A0A376DRU2_CHRCU</name>
<sequence>MLKCKSILSHLEDTVHLCPSKPALIYENSTLTFEKLDIFSNQLAHYLKQRGNFSNIPLCFCLDQSLEKVIAMLAIWKAEGAYVSLDPLYPEARLQHVLEDTESPLLITTRSYAEKFSFFKGQIILIDEQKEEIKQMPESTPKYNIAEGMAYLAYTSGSTGVPKAVMAEHKGLNNFVEQFGIFLDPQKEDTALTISSSNFDGIVVDLWVPLSKGMTVFLYPDNRMVGEPLLHYIRESGITMLPYLPVSILATLPTDQPIGKLRKICTGGEAPIPSVIESWKKRTELINIYGPTETTVVVSGFKFDENHPITTIGKPLPNVDFYVLDDEMNPLPANETGELYIGGIQVARGYYNRPDLTAERFLEYKTPENKTVRVYKTGDLIRRLKDDTIEFVGRADQQVKVRGFRVEPAEIEENIRQSGLVENCIIIVKQKKDLKQLICFYKNKKNKNSYPEDIRTYLFERLPSYMIPFKFLEVESFPLTANGKIDKSVLSTDKVTEEKRKFFVAPQSPLQNLLADAWSAILGIRSIGIYDNFFHFGGNSILAYRLVSLLRREFNLSLQAADLFLYPSIHELENYITEQDNRNQTDEIDILDQYDPVPLSSQQQNLWFIDKLYGSTPYNIGVLYPMHKDVSFSILENALHRLVKKHSILRTTIEEKDNHPYVSVTNADHWLLHTQHSSDNIKNLVTIPFDLQRDYMLRAYIIYDSNAAVSLLLVMHHMVTDGWSMPLIAQEINTLYQEIINNKAEDSFNPIIEYKHYAVWQSKQNIGDGITFWKEYLEDVPVLQTAHDFKKLHNHVDSGEQYQFEIDEELTENLKKISEEQSATLYMTLLSAFSLLMQYYSGQQDICIGSPSANRPHPFDKTIGYFANMLPIRIKIDGNPAFVDFLQQIRNMIPQIFRHQGVPIDIIISQVIKDRFAGHNPLFQNIFVLQDPVETSENSFPVQTEKVQWIHNKRIKFDLQFEVLQTDGKLIVNIDYSDALFKKQTIMEMASRFRYLLQSITLDPNQKIGDIDLYSAVSEKKIETQKQIEIPKTLVQMFEEQVQKTPDKTALILSGISISYRSLDEKSSCVANHLIHLGIKRGDFAACYHEQSIERIISLLGVLKAGAAYVPLDTTYPMERIKLLLEDTQPKVIIGSAKFSQIKREVNQPVYFIEDLLKNRSETILQSYCSTHTHTDLAYVIHTSGTTGMPKGVLIEHQSLGNFITEYGNLLDISEEDRTLQFSPYNFDGSVIDLWIPITKGATVHLYPNNKLLGEHLSEFLFIHAITVIPFISPSVLSTLPQTFDLPSIRVIGTGAETCPSQVSQHWKPLVKLVNMYGPTETTVAVNEFVFDDIHPDHTIGTAINNMRLYVLDQYLRKVPAGVTGELYISGIQLSRGYLNQPELTAEKFIKNHFINEESNIYSTMYKTGDQVKTLSDGMLEYIGRSDHQVKVRGYRIELAEIENALLQIKGIKNAKVQVHKASETIKSLRAFVTGDSHISNIRSELSRKLPTYMVPNEIFTVDIIPLKSNGKIDMEALASLAQHKTVAPLEMEDEPCNEYEKVIKEIWTEVLECRIPGMEDDFFHLGGHSLLLTKMYNKLFKKFPNTITLSELYTNSTIRKQALLIEEREKNPHTLHYGLGKDPLSDEIRKDADVKHEKFKFNISIKGNFENPEEILLTGVTGFVGVNMLVELLKSTAADIYLLIRADDERAAEKRLLKAMEDQLIPLEMYDKKRVILLPGDLTKPFLGLTPQKYEDLTKTIDVVHHAGSAVNFIQPYSYMRAANVDALHTMIQFVTTYKLKQLSLLSTVGVFSWEHYFTKPAMIMENTDSTSAFKYLSRDMGYIQSKWVMEQVAQAAIRQGVPIVIFRLGYVFCHSLTGATARYQWWGLLVKTCIQLKAYPILIDQKEELVMVDFVSKAIAHIAKNSDSIGEIFHLSPEAEDNMTVMEFFELLHTELNFDLEPIPYLEWRALWENDENSPLYPLLSLFKFPAYDHKSIIEIHQNTPDFDISNTNRFLKGSLIENTKINRATVEAFCKYLGVL</sequence>
<dbReference type="GO" id="GO:0031177">
    <property type="term" value="F:phosphopantetheine binding"/>
    <property type="evidence" value="ECO:0007669"/>
    <property type="project" value="InterPro"/>
</dbReference>
<dbReference type="PROSITE" id="PS50075">
    <property type="entry name" value="CARRIER"/>
    <property type="match status" value="2"/>
</dbReference>
<dbReference type="InterPro" id="IPR000873">
    <property type="entry name" value="AMP-dep_synth/lig_dom"/>
</dbReference>
<dbReference type="PROSITE" id="PS00455">
    <property type="entry name" value="AMP_BINDING"/>
    <property type="match status" value="2"/>
</dbReference>
<proteinExistence type="predicted"/>
<dbReference type="InterPro" id="IPR036291">
    <property type="entry name" value="NAD(P)-bd_dom_sf"/>
</dbReference>
<gene>
    <name evidence="6" type="primary">lgrD_1</name>
    <name evidence="5" type="ORF">EG346_15110</name>
    <name evidence="6" type="ORF">NCTC13533_01519</name>
</gene>
<feature type="domain" description="Carrier" evidence="4">
    <location>
        <begin position="1535"/>
        <end position="1610"/>
    </location>
</feature>
<dbReference type="Proteomes" id="UP000273270">
    <property type="component" value="Chromosome"/>
</dbReference>
<keyword evidence="3" id="KW-0436">Ligase</keyword>
<dbReference type="Pfam" id="PF07993">
    <property type="entry name" value="NAD_binding_4"/>
    <property type="match status" value="1"/>
</dbReference>
<dbReference type="InterPro" id="IPR025110">
    <property type="entry name" value="AMP-bd_C"/>
</dbReference>
<dbReference type="CDD" id="cd05930">
    <property type="entry name" value="A_NRPS"/>
    <property type="match status" value="2"/>
</dbReference>
<dbReference type="InterPro" id="IPR001242">
    <property type="entry name" value="Condensation_dom"/>
</dbReference>
<dbReference type="GO" id="GO:0044550">
    <property type="term" value="P:secondary metabolite biosynthetic process"/>
    <property type="evidence" value="ECO:0007669"/>
    <property type="project" value="TreeGrafter"/>
</dbReference>
<organism evidence="6 7">
    <name type="scientific">Chryseobacterium carnipullorum</name>
    <dbReference type="NCBI Taxonomy" id="1124835"/>
    <lineage>
        <taxon>Bacteria</taxon>
        <taxon>Pseudomonadati</taxon>
        <taxon>Bacteroidota</taxon>
        <taxon>Flavobacteriia</taxon>
        <taxon>Flavobacteriales</taxon>
        <taxon>Weeksellaceae</taxon>
        <taxon>Chryseobacterium group</taxon>
        <taxon>Chryseobacterium</taxon>
    </lineage>
</organism>
<dbReference type="SMART" id="SM00823">
    <property type="entry name" value="PKS_PP"/>
    <property type="match status" value="1"/>
</dbReference>
<dbReference type="Pfam" id="PF00501">
    <property type="entry name" value="AMP-binding"/>
    <property type="match status" value="2"/>
</dbReference>
<evidence type="ECO:0000313" key="8">
    <source>
        <dbReference type="Proteomes" id="UP000273270"/>
    </source>
</evidence>
<dbReference type="InterPro" id="IPR042099">
    <property type="entry name" value="ANL_N_sf"/>
</dbReference>
<dbReference type="Proteomes" id="UP000255224">
    <property type="component" value="Unassembled WGS sequence"/>
</dbReference>
<dbReference type="InterPro" id="IPR023213">
    <property type="entry name" value="CAT-like_dom_sf"/>
</dbReference>
<dbReference type="InterPro" id="IPR010080">
    <property type="entry name" value="Thioester_reductase-like_dom"/>
</dbReference>
<dbReference type="Gene3D" id="3.30.300.30">
    <property type="match status" value="2"/>
</dbReference>
<dbReference type="KEGG" id="ccau:EG346_15110"/>
<dbReference type="EMBL" id="UFVQ01000003">
    <property type="protein sequence ID" value="STC94321.1"/>
    <property type="molecule type" value="Genomic_DNA"/>
</dbReference>
<dbReference type="InterPro" id="IPR013120">
    <property type="entry name" value="FAR_NAD-bd"/>
</dbReference>
<dbReference type="CDD" id="cd19531">
    <property type="entry name" value="LCL_NRPS-like"/>
    <property type="match status" value="1"/>
</dbReference>
<dbReference type="NCBIfam" id="TIGR01733">
    <property type="entry name" value="AA-adenyl-dom"/>
    <property type="match status" value="2"/>
</dbReference>
<dbReference type="Gene3D" id="1.10.1200.10">
    <property type="entry name" value="ACP-like"/>
    <property type="match status" value="2"/>
</dbReference>
<dbReference type="Gene3D" id="3.40.50.12780">
    <property type="entry name" value="N-terminal domain of ligase-like"/>
    <property type="match status" value="2"/>
</dbReference>
<dbReference type="OrthoDB" id="9778690at2"/>
<keyword evidence="1" id="KW-0596">Phosphopantetheine</keyword>
<dbReference type="InterPro" id="IPR036736">
    <property type="entry name" value="ACP-like_sf"/>
</dbReference>
<evidence type="ECO:0000256" key="1">
    <source>
        <dbReference type="ARBA" id="ARBA00022450"/>
    </source>
</evidence>
<dbReference type="InterPro" id="IPR045851">
    <property type="entry name" value="AMP-bd_C_sf"/>
</dbReference>
<dbReference type="Pfam" id="PF00668">
    <property type="entry name" value="Condensation"/>
    <property type="match status" value="1"/>
</dbReference>
<dbReference type="PANTHER" id="PTHR45527:SF1">
    <property type="entry name" value="FATTY ACID SYNTHASE"/>
    <property type="match status" value="1"/>
</dbReference>
<dbReference type="Gene3D" id="3.30.559.10">
    <property type="entry name" value="Chloramphenicol acetyltransferase-like domain"/>
    <property type="match status" value="1"/>
</dbReference>
<evidence type="ECO:0000256" key="2">
    <source>
        <dbReference type="ARBA" id="ARBA00022553"/>
    </source>
</evidence>
<dbReference type="GO" id="GO:0043041">
    <property type="term" value="P:amino acid activation for nonribosomal peptide biosynthetic process"/>
    <property type="evidence" value="ECO:0007669"/>
    <property type="project" value="TreeGrafter"/>
</dbReference>
<dbReference type="NCBIfam" id="NF003417">
    <property type="entry name" value="PRK04813.1"/>
    <property type="match status" value="2"/>
</dbReference>
<dbReference type="SUPFAM" id="SSF47336">
    <property type="entry name" value="ACP-like"/>
    <property type="match status" value="2"/>
</dbReference>
<dbReference type="PANTHER" id="PTHR45527">
    <property type="entry name" value="NONRIBOSOMAL PEPTIDE SYNTHETASE"/>
    <property type="match status" value="1"/>
</dbReference>
<protein>
    <submittedName>
        <fullName evidence="5">Amino acid adenylation domain-containing protein</fullName>
    </submittedName>
    <submittedName>
        <fullName evidence="6">Linear gramicidin synthase subunit D</fullName>
    </submittedName>
</protein>
<dbReference type="GO" id="GO:0016874">
    <property type="term" value="F:ligase activity"/>
    <property type="evidence" value="ECO:0007669"/>
    <property type="project" value="UniProtKB-KW"/>
</dbReference>
<dbReference type="GO" id="GO:0005737">
    <property type="term" value="C:cytoplasm"/>
    <property type="evidence" value="ECO:0007669"/>
    <property type="project" value="TreeGrafter"/>
</dbReference>
<evidence type="ECO:0000256" key="3">
    <source>
        <dbReference type="ARBA" id="ARBA00022598"/>
    </source>
</evidence>
<dbReference type="InterPro" id="IPR020806">
    <property type="entry name" value="PKS_PP-bd"/>
</dbReference>
<evidence type="ECO:0000313" key="7">
    <source>
        <dbReference type="Proteomes" id="UP000255224"/>
    </source>
</evidence>
<evidence type="ECO:0000259" key="4">
    <source>
        <dbReference type="PROSITE" id="PS50075"/>
    </source>
</evidence>
<dbReference type="Gene3D" id="3.30.559.30">
    <property type="entry name" value="Nonribosomal peptide synthetase, condensation domain"/>
    <property type="match status" value="1"/>
</dbReference>
<dbReference type="Gene3D" id="3.40.50.720">
    <property type="entry name" value="NAD(P)-binding Rossmann-like Domain"/>
    <property type="match status" value="1"/>
</dbReference>
<reference evidence="8" key="2">
    <citation type="submission" date="2018-11" db="EMBL/GenBank/DDBJ databases">
        <title>Proposal to divide the Flavobacteriaceae and reorganize its genera based on Amino Acid Identity values calculated from whole genome sequences.</title>
        <authorList>
            <person name="Nicholson A.C."/>
            <person name="Gulvik C.A."/>
            <person name="Whitney A.M."/>
            <person name="Humrighouse B.W."/>
            <person name="Bell M."/>
            <person name="Holmes B."/>
            <person name="Steigerwalt A.G."/>
            <person name="Villarma A."/>
            <person name="Sheth M."/>
            <person name="Batra D."/>
            <person name="Pryor J."/>
            <person name="Bernardet J.-F."/>
            <person name="Hugo C."/>
            <person name="Kampfer P."/>
            <person name="Newman J."/>
            <person name="McQuiston J.R."/>
        </authorList>
    </citation>
    <scope>NUCLEOTIDE SEQUENCE [LARGE SCALE GENOMIC DNA]</scope>
    <source>
        <strain evidence="8">G0188</strain>
    </source>
</reference>
<dbReference type="SUPFAM" id="SSF52777">
    <property type="entry name" value="CoA-dependent acyltransferases"/>
    <property type="match status" value="2"/>
</dbReference>
<evidence type="ECO:0000313" key="6">
    <source>
        <dbReference type="EMBL" id="STC94321.1"/>
    </source>
</evidence>
<dbReference type="NCBIfam" id="TIGR01746">
    <property type="entry name" value="Thioester-redct"/>
    <property type="match status" value="1"/>
</dbReference>
<dbReference type="RefSeq" id="WP_123879652.1">
    <property type="nucleotide sequence ID" value="NZ_CP033920.1"/>
</dbReference>
<evidence type="ECO:0000313" key="5">
    <source>
        <dbReference type="EMBL" id="AZA49427.1"/>
    </source>
</evidence>
<dbReference type="Pfam" id="PF13193">
    <property type="entry name" value="AMP-binding_C"/>
    <property type="match status" value="1"/>
</dbReference>
<dbReference type="InterPro" id="IPR010071">
    <property type="entry name" value="AA_adenyl_dom"/>
</dbReference>
<dbReference type="InterPro" id="IPR020845">
    <property type="entry name" value="AMP-binding_CS"/>
</dbReference>
<feature type="domain" description="Carrier" evidence="4">
    <location>
        <begin position="505"/>
        <end position="580"/>
    </location>
</feature>
<dbReference type="FunFam" id="3.40.50.980:FF:000001">
    <property type="entry name" value="Non-ribosomal peptide synthetase"/>
    <property type="match status" value="1"/>
</dbReference>
<accession>A0A376DRU2</accession>
<accession>A0A3G6M3L6</accession>
<dbReference type="SUPFAM" id="SSF51735">
    <property type="entry name" value="NAD(P)-binding Rossmann-fold domains"/>
    <property type="match status" value="1"/>
</dbReference>
<reference evidence="5" key="3">
    <citation type="submission" date="2018-11" db="EMBL/GenBank/DDBJ databases">
        <title>Proposal to divide the Flavobacteriaceae and reorganize its genera based on Amino Acid Identity values calculated from whole genome sequences.</title>
        <authorList>
            <person name="Nicholson A.C."/>
            <person name="Gulvik C.A."/>
            <person name="Whitney A.M."/>
            <person name="Humrighouse B.W."/>
            <person name="Bell M."/>
            <person name="Holmes B."/>
            <person name="Steigerwalt A."/>
            <person name="Villarma A."/>
            <person name="Sheth M."/>
            <person name="Batra D."/>
            <person name="Pryor J."/>
            <person name="Bernardet J.-F."/>
            <person name="Hugo C."/>
            <person name="Kampfer P."/>
            <person name="Newman J."/>
            <person name="Mcquiston J.R."/>
        </authorList>
    </citation>
    <scope>NUCLEOTIDE SEQUENCE [LARGE SCALE GENOMIC DNA]</scope>
    <source>
        <strain evidence="5">G0188</strain>
    </source>
</reference>
<keyword evidence="8" id="KW-1185">Reference proteome</keyword>
<dbReference type="SUPFAM" id="SSF56801">
    <property type="entry name" value="Acetyl-CoA synthetase-like"/>
    <property type="match status" value="2"/>
</dbReference>
<dbReference type="InterPro" id="IPR009081">
    <property type="entry name" value="PP-bd_ACP"/>
</dbReference>
<reference evidence="6 7" key="1">
    <citation type="submission" date="2018-06" db="EMBL/GenBank/DDBJ databases">
        <authorList>
            <consortium name="Pathogen Informatics"/>
            <person name="Doyle S."/>
        </authorList>
    </citation>
    <scope>NUCLEOTIDE SEQUENCE [LARGE SCALE GENOMIC DNA]</scope>
    <source>
        <strain evidence="6 7">NCTC13533</strain>
    </source>
</reference>
<keyword evidence="2" id="KW-0597">Phosphoprotein</keyword>
<dbReference type="EMBL" id="CP033920">
    <property type="protein sequence ID" value="AZA49427.1"/>
    <property type="molecule type" value="Genomic_DNA"/>
</dbReference>
<dbReference type="Pfam" id="PF00550">
    <property type="entry name" value="PP-binding"/>
    <property type="match status" value="2"/>
</dbReference>